<dbReference type="SUPFAM" id="SSF55961">
    <property type="entry name" value="Bet v1-like"/>
    <property type="match status" value="1"/>
</dbReference>
<dbReference type="Proteomes" id="UP000697710">
    <property type="component" value="Unassembled WGS sequence"/>
</dbReference>
<dbReference type="InterPro" id="IPR023393">
    <property type="entry name" value="START-like_dom_sf"/>
</dbReference>
<feature type="compositionally biased region" description="Basic and acidic residues" evidence="2">
    <location>
        <begin position="7"/>
        <end position="56"/>
    </location>
</feature>
<organism evidence="4 5">
    <name type="scientific">Eiseniibacteriota bacterium</name>
    <dbReference type="NCBI Taxonomy" id="2212470"/>
    <lineage>
        <taxon>Bacteria</taxon>
        <taxon>Candidatus Eiseniibacteriota</taxon>
    </lineage>
</organism>
<reference evidence="4" key="1">
    <citation type="submission" date="2020-04" db="EMBL/GenBank/DDBJ databases">
        <authorList>
            <person name="Zhang T."/>
        </authorList>
    </citation>
    <scope>NUCLEOTIDE SEQUENCE</scope>
    <source>
        <strain evidence="4">HKST-UBA01</strain>
    </source>
</reference>
<feature type="domain" description="Activator of Hsp90 ATPase homologue 1/2-like C-terminal" evidence="3">
    <location>
        <begin position="73"/>
        <end position="184"/>
    </location>
</feature>
<dbReference type="AlphaFoldDB" id="A0A956RPR4"/>
<comment type="caution">
    <text evidence="4">The sequence shown here is derived from an EMBL/GenBank/DDBJ whole genome shotgun (WGS) entry which is preliminary data.</text>
</comment>
<accession>A0A956RPR4</accession>
<evidence type="ECO:0000256" key="2">
    <source>
        <dbReference type="SAM" id="MobiDB-lite"/>
    </source>
</evidence>
<protein>
    <submittedName>
        <fullName evidence="4">SRPBCC domain-containing protein</fullName>
    </submittedName>
</protein>
<feature type="region of interest" description="Disordered" evidence="2">
    <location>
        <begin position="1"/>
        <end position="62"/>
    </location>
</feature>
<proteinExistence type="inferred from homology"/>
<dbReference type="EMBL" id="JAGQHR010000389">
    <property type="protein sequence ID" value="MCA9728458.1"/>
    <property type="molecule type" value="Genomic_DNA"/>
</dbReference>
<dbReference type="InterPro" id="IPR013538">
    <property type="entry name" value="ASHA1/2-like_C"/>
</dbReference>
<evidence type="ECO:0000256" key="1">
    <source>
        <dbReference type="ARBA" id="ARBA00006817"/>
    </source>
</evidence>
<evidence type="ECO:0000313" key="5">
    <source>
        <dbReference type="Proteomes" id="UP000697710"/>
    </source>
</evidence>
<evidence type="ECO:0000313" key="4">
    <source>
        <dbReference type="EMBL" id="MCA9728458.1"/>
    </source>
</evidence>
<sequence length="219" mass="25323">MTSSPSSDDHARDGRSREGRARGHDQAPGDLPRDGEPQDDERVTEDLARDDQRSEPRAVIPGDQARASVTVRVPVEDAFRIFTEEIDQWWRRGLRYRVSGKHRGMLYLEPQVGGNLYETFETKSGPRIVRTGTVLRWEPPHRIVFEWRAVNFAPDEKTEVDVQFEPIGEKTLVTVTHRGWSKIRPDHPARHRQSVQPFLRMMGMWWGDLLTSLRLHAEP</sequence>
<name>A0A956RPR4_UNCEI</name>
<evidence type="ECO:0000259" key="3">
    <source>
        <dbReference type="Pfam" id="PF08327"/>
    </source>
</evidence>
<dbReference type="Gene3D" id="3.30.530.20">
    <property type="match status" value="1"/>
</dbReference>
<dbReference type="Pfam" id="PF08327">
    <property type="entry name" value="AHSA1"/>
    <property type="match status" value="1"/>
</dbReference>
<reference evidence="4" key="2">
    <citation type="journal article" date="2021" name="Microbiome">
        <title>Successional dynamics and alternative stable states in a saline activated sludge microbial community over 9 years.</title>
        <authorList>
            <person name="Wang Y."/>
            <person name="Ye J."/>
            <person name="Ju F."/>
            <person name="Liu L."/>
            <person name="Boyd J.A."/>
            <person name="Deng Y."/>
            <person name="Parks D.H."/>
            <person name="Jiang X."/>
            <person name="Yin X."/>
            <person name="Woodcroft B.J."/>
            <person name="Tyson G.W."/>
            <person name="Hugenholtz P."/>
            <person name="Polz M.F."/>
            <person name="Zhang T."/>
        </authorList>
    </citation>
    <scope>NUCLEOTIDE SEQUENCE</scope>
    <source>
        <strain evidence="4">HKST-UBA01</strain>
    </source>
</reference>
<gene>
    <name evidence="4" type="ORF">KC729_12290</name>
</gene>
<comment type="similarity">
    <text evidence="1">Belongs to the AHA1 family.</text>
</comment>